<feature type="compositionally biased region" description="Basic residues" evidence="6">
    <location>
        <begin position="2589"/>
        <end position="2604"/>
    </location>
</feature>
<feature type="region of interest" description="Disordered" evidence="6">
    <location>
        <begin position="2713"/>
        <end position="2777"/>
    </location>
</feature>
<feature type="repeat" description="CSPG" evidence="5">
    <location>
        <begin position="787"/>
        <end position="884"/>
    </location>
</feature>
<dbReference type="InterPro" id="IPR051561">
    <property type="entry name" value="FRAS1_ECM"/>
</dbReference>
<dbReference type="Pfam" id="PF00054">
    <property type="entry name" value="Laminin_G_1"/>
    <property type="match status" value="1"/>
</dbReference>
<evidence type="ECO:0000256" key="3">
    <source>
        <dbReference type="ARBA" id="ARBA00023180"/>
    </source>
</evidence>
<feature type="region of interest" description="Disordered" evidence="6">
    <location>
        <begin position="2587"/>
        <end position="2627"/>
    </location>
</feature>
<comment type="caution">
    <text evidence="4">Lacks conserved residue(s) required for the propagation of feature annotation.</text>
</comment>
<feature type="domain" description="Laminin G" evidence="8">
    <location>
        <begin position="177"/>
        <end position="352"/>
    </location>
</feature>
<evidence type="ECO:0000256" key="5">
    <source>
        <dbReference type="PROSITE-ProRule" id="PRU01201"/>
    </source>
</evidence>
<dbReference type="EMBL" id="CAJVCH010323722">
    <property type="protein sequence ID" value="CAG7786715.1"/>
    <property type="molecule type" value="Genomic_DNA"/>
</dbReference>
<feature type="repeat" description="CSPG" evidence="5">
    <location>
        <begin position="1427"/>
        <end position="1518"/>
    </location>
</feature>
<keyword evidence="1" id="KW-0732">Signal</keyword>
<feature type="compositionally biased region" description="Polar residues" evidence="6">
    <location>
        <begin position="2748"/>
        <end position="2777"/>
    </location>
</feature>
<keyword evidence="2" id="KW-0677">Repeat</keyword>
<keyword evidence="7" id="KW-0472">Membrane</keyword>
<gene>
    <name evidence="9" type="ORF">AFUS01_LOCUS25270</name>
</gene>
<feature type="compositionally biased region" description="Basic residues" evidence="6">
    <location>
        <begin position="2730"/>
        <end position="2739"/>
    </location>
</feature>
<protein>
    <recommendedName>
        <fullName evidence="8">Laminin G domain-containing protein</fullName>
    </recommendedName>
</protein>
<feature type="region of interest" description="Disordered" evidence="6">
    <location>
        <begin position="2268"/>
        <end position="2291"/>
    </location>
</feature>
<feature type="transmembrane region" description="Helical" evidence="7">
    <location>
        <begin position="2497"/>
        <end position="2522"/>
    </location>
</feature>
<feature type="compositionally biased region" description="Polar residues" evidence="6">
    <location>
        <begin position="383"/>
        <end position="403"/>
    </location>
</feature>
<sequence length="2777" mass="303297">SFFGSSHVSVRLQEARSSSDIYFRLRTRRADSMLFLAAGRTDYCLLVLDAGRLKVHINLGAGETEIASEAPFLLNDMKWHAVNLTRRGSQLTIQVDSHLTKANLPVRFHELNIHFGIWLGGLAGFNEIFLGNLPSFRGCMSHITYNQEDVLLRAKTQPGQVSGITWNCSDEFDAGSSDPFSLVSPTSYVISRVAISRGGTTVKLNVRPYENDGLVFYVSGMSSRPDYLALELRDGKPRFVAEMGSGPMQVESSINTTDLHWHDITLQVSPTVLSLTVDNQSWTSESPARGASRHLDVSEMVYLGVEETKRSRLRSQGLIDHSFRGCVRNLLIDNKAYGLPEVDVTNNVTTGCVLTSSTNQAPGDCTLTSSASSGSGKKRFNCTDHTSGGASSRNNGTQMRGSNSSEVITIARDVIRIVTQTALGELEVMRVSPVQVAEGDSVIITPRHLAITLDLSKFGVRESGVLFRVSKGPQQGRLEVTTRAAGSAGSARTLETFSLLDVGAGRVRYWHNGAESTRDLIELVLRLVPMTGFLLPAYLQDERPLALPVEITAVNDPPEIRLVPGGVLRLAEGTKIRLMPEVITSLDPDTRAEDLIFSLMSMGTAAEKKGYLELSTDQGNSIQSFSQADLQAGRVWYVDQGLSSSKMALKVTDGSSVSQTALLRIETFSLRIAPEVNSGLEVANVMGTAALISSSNLSFTSNAQEQGLVVEYHVVNGPRAGALQLRRTNGQWTTTEHFTQLDLHSGRVRYLLQKPSDIPTEDEFTFHVSLSEVKVPSEFRFRLRIVPLRVEQVGSNSLRINGTESQLTPSTLFYRTTPMPSSDKAVTYLLVTPPRFGHLFFSGQNQDSPAVTFTQSDILNGQVLYKFKYTPQSSLEDFFLLNVTTSQLSTLAGPFRIDISHQVPAGSKSPILLSVKPLLVKEGGREVLSKKVLSIRINDSNLSLSKIFFNVTSKPSHGALRKETDSGHLSPLEQFPEHTFSRSAFSKNAFSRNTFTRNTFTGNAFSGTSFPENAFPEPPLIEQFSWLDIDKGKIVYEHDGGESPRDKVGLVGWSAEGNIMFIVDIDVMVGGVNNHQPQPNPKSSMALSVVMGGMKRITKDTLDFLDEDWDSNRSGLRYSTKGSVGKHSKSPMGNIYDRSGSLSKPIFSWTQADIDAGKLVFKHEGSDTAGTLPFWVTDNTFTVNGTVRISAGSPTVRVVNTSRLAGKRGSMARLTEESIGLETNVDVDEGKILIRILDGPQHGIIRVNETGVRNFTLGDMAQGLVSYQNQGTTDAQQDAFHFRAVVQGVAQSEDTYFEVAIYPEAYWAPLSVGANGSVVVNENSSAVISQTSLQISNAHIPPNHIVYTLTRPPKHGYLAVDPSPGQDGKSEDADDYVTMWDQTVINTGRLRYIQSEPNKTHDSMEFDVTNGVQTLRDLRLDFIVVPTTLLLASAPVFVNEGSTIALNLTHLHAAQNYFADKLSEVRITSGPEHGTLTMISRPKSPLHSFPYKALQDGKIFYTHDGSETLEDQFTVIAQTVGDEKGGGNLGSRTSLSHRVPITIIPANDQIPRVVNNTGNWVWAGSSVPISSAQLAAADEDSDANQLVFYIVGTRGGYPAFQDQPDVPLQNFTQAMINNSQIIFVHKGEDLKPAWFEFELSDGLNEAAKEGFNVSVKKPELLVYDGRVPLPVFPLTQSPLKPENLLVRSSDGREITFQITTGPSLGQILMEQSQEKFVRVSTFTQSDVNNGKILYQHTKVFKGQRGNDSLRFSVTSRYADPLDNVTLEIDVSVSGAALGGLQRYVSIQPLMLKEGTQVTISSANVNLTAIKDFISMQQRGNIWRSGETPVLKLVVVAEPRHGKLTVDGNGLNKGAEISLDVVDRGSLRYGHDDSETTQDLVELSLWLWTLTGGSGGGGGGGGGKSSKEEAGSSTWLVNVTLPVHITPVNDQPFHISSPKGPILAVVQEHWRKLSRNDLLTSDADTPPAHIVYEVSKISHGRFVLLSSTDSMTTPMSSTTTTTSPEPDQFKALPTALRFTQADVDAGKVIFYHSGPVSPVLINLKVSDGHFPAAPVSLTVPVQAISLQASQSQAAPIRIQQGNNLMSLSLMNLPASTNGHLTRLVYNITRLPLHGKVLLQNRNSSPTTFTHYELLRGELSYVQTDIHVSNDSFEVKASFRDMSRISTSWLVNVVTVPLLKRVKEVRSFVKGFAVGGILAPDEAEFSASSSLPSVLNLAVLDASPLAAITGANPVYEIILPPKFGILYKVPYRHIKGQFQQQLQLPQQQRLQLPQPQRLQQTQPQQQLEQDQQSQQQQLQQQRQQLELQNVKLSEQGQELQEQQQQLIDPQEFHEQQEDEPKELEQVQGEPQAERLQQHLQQQLQVGRVANRFSHEDVRRGSIIYYPSSADVSNNEIIPFRYSVTTSSASSSGSSSSMSMSIADEFVFKVLAPGVQPALGIAKFNIRDDAQERNRLYDEKIPNQIISDGSTDPATKRSGSGSSMRDITLLVTPHMTKDSLITIAIVVAGIVTLSLFLIVGIRCTCSKTPPEPPRRPVGSLNNGCSGADPKCISNGIIDAYVPSTLDPCNSDSDTGTTAALRPLMMSTLSPRQSRHCHGSHHGHHSLKHGASNRSDSGSWTSCSASAGMPTPSIPQCRVTPLCAGSGGGNSSDSGGGYSGSNSLMMCPLLPPTPICDTFAPLPEEIDPPEPYGFTYGSITSTLLPPPLDLRDVTVEETGFNDGPSEGDPYLQPPHHHHHHLQHHPGPASYGHHSNSMGTLRSNSTMERQKQQSQGKSQYWV</sequence>
<dbReference type="InterPro" id="IPR001791">
    <property type="entry name" value="Laminin_G"/>
</dbReference>
<feature type="repeat" description="CSPG" evidence="5">
    <location>
        <begin position="1550"/>
        <end position="1640"/>
    </location>
</feature>
<dbReference type="Pfam" id="PF16184">
    <property type="entry name" value="Cadherin_3"/>
    <property type="match status" value="10"/>
</dbReference>
<dbReference type="PANTHER" id="PTHR45739:SF12">
    <property type="entry name" value="CHONDROITIN SULFATE PROTEOGLYCAN 4-LIKE ISOFORM X2"/>
    <property type="match status" value="1"/>
</dbReference>
<accession>A0A8J2PGY9</accession>
<feature type="repeat" description="CSPG" evidence="5">
    <location>
        <begin position="425"/>
        <end position="526"/>
    </location>
</feature>
<evidence type="ECO:0000256" key="2">
    <source>
        <dbReference type="ARBA" id="ARBA00022737"/>
    </source>
</evidence>
<feature type="compositionally biased region" description="Polar residues" evidence="6">
    <location>
        <begin position="2608"/>
        <end position="2621"/>
    </location>
</feature>
<comment type="caution">
    <text evidence="9">The sequence shown here is derived from an EMBL/GenBank/DDBJ whole genome shotgun (WGS) entry which is preliminary data.</text>
</comment>
<keyword evidence="7" id="KW-1133">Transmembrane helix</keyword>
<evidence type="ECO:0000256" key="4">
    <source>
        <dbReference type="PROSITE-ProRule" id="PRU00122"/>
    </source>
</evidence>
<dbReference type="GO" id="GO:0009653">
    <property type="term" value="P:anatomical structure morphogenesis"/>
    <property type="evidence" value="ECO:0007669"/>
    <property type="project" value="TreeGrafter"/>
</dbReference>
<name>A0A8J2PGY9_9HEXA</name>
<dbReference type="PANTHER" id="PTHR45739">
    <property type="entry name" value="MATRIX PROTEIN, PUTATIVE-RELATED"/>
    <property type="match status" value="1"/>
</dbReference>
<feature type="domain" description="Laminin G" evidence="8">
    <location>
        <begin position="1"/>
        <end position="168"/>
    </location>
</feature>
<proteinExistence type="predicted"/>
<keyword evidence="7" id="KW-0812">Transmembrane</keyword>
<dbReference type="PROSITE" id="PS51854">
    <property type="entry name" value="CSPG"/>
    <property type="match status" value="9"/>
</dbReference>
<dbReference type="PROSITE" id="PS50025">
    <property type="entry name" value="LAM_G_DOMAIN"/>
    <property type="match status" value="2"/>
</dbReference>
<evidence type="ECO:0000256" key="6">
    <source>
        <dbReference type="SAM" id="MobiDB-lite"/>
    </source>
</evidence>
<evidence type="ECO:0000256" key="7">
    <source>
        <dbReference type="SAM" id="Phobius"/>
    </source>
</evidence>
<evidence type="ECO:0000259" key="8">
    <source>
        <dbReference type="PROSITE" id="PS50025"/>
    </source>
</evidence>
<evidence type="ECO:0000313" key="9">
    <source>
        <dbReference type="EMBL" id="CAG7786715.1"/>
    </source>
</evidence>
<feature type="repeat" description="CSPG" evidence="5">
    <location>
        <begin position="671"/>
        <end position="769"/>
    </location>
</feature>
<dbReference type="Proteomes" id="UP000708208">
    <property type="component" value="Unassembled WGS sequence"/>
</dbReference>
<feature type="repeat" description="CSPG" evidence="5">
    <location>
        <begin position="1195"/>
        <end position="1285"/>
    </location>
</feature>
<keyword evidence="10" id="KW-1185">Reference proteome</keyword>
<feature type="repeat" description="CSPG" evidence="5">
    <location>
        <begin position="1660"/>
        <end position="1754"/>
    </location>
</feature>
<keyword evidence="3" id="KW-0325">Glycoprotein</keyword>
<feature type="region of interest" description="Disordered" evidence="6">
    <location>
        <begin position="2317"/>
        <end position="2357"/>
    </location>
</feature>
<dbReference type="InterPro" id="IPR039005">
    <property type="entry name" value="CSPG_rpt"/>
</dbReference>
<evidence type="ECO:0000313" key="10">
    <source>
        <dbReference type="Proteomes" id="UP000708208"/>
    </source>
</evidence>
<reference evidence="9" key="1">
    <citation type="submission" date="2021-06" db="EMBL/GenBank/DDBJ databases">
        <authorList>
            <person name="Hodson N. C."/>
            <person name="Mongue J. A."/>
            <person name="Jaron S. K."/>
        </authorList>
    </citation>
    <scope>NUCLEOTIDE SEQUENCE</scope>
</reference>
<feature type="region of interest" description="Disordered" evidence="6">
    <location>
        <begin position="367"/>
        <end position="403"/>
    </location>
</feature>
<feature type="repeat" description="CSPG" evidence="5">
    <location>
        <begin position="559"/>
        <end position="654"/>
    </location>
</feature>
<dbReference type="CDD" id="cd00110">
    <property type="entry name" value="LamG"/>
    <property type="match status" value="2"/>
</dbReference>
<dbReference type="Pfam" id="PF02210">
    <property type="entry name" value="Laminin_G_2"/>
    <property type="match status" value="1"/>
</dbReference>
<evidence type="ECO:0000256" key="1">
    <source>
        <dbReference type="ARBA" id="ARBA00022729"/>
    </source>
</evidence>
<feature type="repeat" description="CSPG" evidence="5">
    <location>
        <begin position="1309"/>
        <end position="1409"/>
    </location>
</feature>
<dbReference type="OrthoDB" id="430044at2759"/>
<feature type="non-terminal residue" evidence="9">
    <location>
        <position position="1"/>
    </location>
</feature>
<dbReference type="SMART" id="SM00282">
    <property type="entry name" value="LamG"/>
    <property type="match status" value="2"/>
</dbReference>
<organism evidence="9 10">
    <name type="scientific">Allacma fusca</name>
    <dbReference type="NCBI Taxonomy" id="39272"/>
    <lineage>
        <taxon>Eukaryota</taxon>
        <taxon>Metazoa</taxon>
        <taxon>Ecdysozoa</taxon>
        <taxon>Arthropoda</taxon>
        <taxon>Hexapoda</taxon>
        <taxon>Collembola</taxon>
        <taxon>Symphypleona</taxon>
        <taxon>Sminthuridae</taxon>
        <taxon>Allacma</taxon>
    </lineage>
</organism>